<name>A0A1I7MHV8_9MICC</name>
<comment type="similarity">
    <text evidence="1">Belongs to the YciI family.</text>
</comment>
<dbReference type="STRING" id="574650.SAMN04487966_102385"/>
<reference evidence="3 4" key="1">
    <citation type="submission" date="2016-10" db="EMBL/GenBank/DDBJ databases">
        <authorList>
            <person name="de Groot N.N."/>
        </authorList>
    </citation>
    <scope>NUCLEOTIDE SEQUENCE [LARGE SCALE GENOMIC DNA]</scope>
    <source>
        <strain evidence="3 4">CGMCC 1.7054</strain>
    </source>
</reference>
<evidence type="ECO:0000259" key="2">
    <source>
        <dbReference type="Pfam" id="PF03795"/>
    </source>
</evidence>
<sequence>MSQQPAQKIYSVLYVYGPDTAAARDEHRPAHREFLLGLGADMVAAGAYVDDPEQALLLVRGTSAEDVRTRLAQDPFAVHGILTEAHIHEWSCAIGTAAAALRGEQS</sequence>
<dbReference type="Proteomes" id="UP000198881">
    <property type="component" value="Unassembled WGS sequence"/>
</dbReference>
<evidence type="ECO:0000313" key="4">
    <source>
        <dbReference type="Proteomes" id="UP000198881"/>
    </source>
</evidence>
<evidence type="ECO:0000256" key="1">
    <source>
        <dbReference type="ARBA" id="ARBA00007689"/>
    </source>
</evidence>
<dbReference type="InterPro" id="IPR011008">
    <property type="entry name" value="Dimeric_a/b-barrel"/>
</dbReference>
<protein>
    <recommendedName>
        <fullName evidence="2">YCII-related domain-containing protein</fullName>
    </recommendedName>
</protein>
<gene>
    <name evidence="3" type="ORF">SAMN04487966_102385</name>
</gene>
<dbReference type="EMBL" id="FPCG01000002">
    <property type="protein sequence ID" value="SFV21496.1"/>
    <property type="molecule type" value="Genomic_DNA"/>
</dbReference>
<dbReference type="InterPro" id="IPR005545">
    <property type="entry name" value="YCII"/>
</dbReference>
<feature type="domain" description="YCII-related" evidence="2">
    <location>
        <begin position="11"/>
        <end position="91"/>
    </location>
</feature>
<dbReference type="Pfam" id="PF03795">
    <property type="entry name" value="YCII"/>
    <property type="match status" value="1"/>
</dbReference>
<evidence type="ECO:0000313" key="3">
    <source>
        <dbReference type="EMBL" id="SFV21496.1"/>
    </source>
</evidence>
<dbReference type="PANTHER" id="PTHR33606">
    <property type="entry name" value="PROTEIN YCII"/>
    <property type="match status" value="1"/>
</dbReference>
<dbReference type="PANTHER" id="PTHR33606:SF3">
    <property type="entry name" value="PROTEIN YCII"/>
    <property type="match status" value="1"/>
</dbReference>
<organism evidence="3 4">
    <name type="scientific">Micrococcus terreus</name>
    <dbReference type="NCBI Taxonomy" id="574650"/>
    <lineage>
        <taxon>Bacteria</taxon>
        <taxon>Bacillati</taxon>
        <taxon>Actinomycetota</taxon>
        <taxon>Actinomycetes</taxon>
        <taxon>Micrococcales</taxon>
        <taxon>Micrococcaceae</taxon>
        <taxon>Micrococcus</taxon>
    </lineage>
</organism>
<accession>A0A1I7MHV8</accession>
<dbReference type="InterPro" id="IPR051807">
    <property type="entry name" value="Sec-metab_biosynth-assoc"/>
</dbReference>
<dbReference type="RefSeq" id="WP_177227828.1">
    <property type="nucleotide sequence ID" value="NZ_CAMIGK010000019.1"/>
</dbReference>
<dbReference type="SUPFAM" id="SSF54909">
    <property type="entry name" value="Dimeric alpha+beta barrel"/>
    <property type="match status" value="1"/>
</dbReference>
<dbReference type="AlphaFoldDB" id="A0A1I7MHV8"/>
<dbReference type="Gene3D" id="3.30.70.1060">
    <property type="entry name" value="Dimeric alpha+beta barrel"/>
    <property type="match status" value="1"/>
</dbReference>
<proteinExistence type="inferred from homology"/>
<keyword evidence="4" id="KW-1185">Reference proteome</keyword>